<keyword evidence="3" id="KW-1185">Reference proteome</keyword>
<feature type="chain" id="PRO_5044552149" evidence="1">
    <location>
        <begin position="19"/>
        <end position="45"/>
    </location>
</feature>
<name>A0A183GN09_HELPZ</name>
<organism evidence="3 4">
    <name type="scientific">Heligmosomoides polygyrus</name>
    <name type="common">Parasitic roundworm</name>
    <dbReference type="NCBI Taxonomy" id="6339"/>
    <lineage>
        <taxon>Eukaryota</taxon>
        <taxon>Metazoa</taxon>
        <taxon>Ecdysozoa</taxon>
        <taxon>Nematoda</taxon>
        <taxon>Chromadorea</taxon>
        <taxon>Rhabditida</taxon>
        <taxon>Rhabditina</taxon>
        <taxon>Rhabditomorpha</taxon>
        <taxon>Strongyloidea</taxon>
        <taxon>Heligmosomidae</taxon>
        <taxon>Heligmosomoides</taxon>
    </lineage>
</organism>
<feature type="signal peptide" evidence="1">
    <location>
        <begin position="1"/>
        <end position="18"/>
    </location>
</feature>
<evidence type="ECO:0000313" key="3">
    <source>
        <dbReference type="Proteomes" id="UP000050761"/>
    </source>
</evidence>
<evidence type="ECO:0000313" key="4">
    <source>
        <dbReference type="WBParaSite" id="HPBE_0002407901-mRNA-1"/>
    </source>
</evidence>
<keyword evidence="1" id="KW-0732">Signal</keyword>
<evidence type="ECO:0000256" key="1">
    <source>
        <dbReference type="SAM" id="SignalP"/>
    </source>
</evidence>
<sequence length="45" mass="4770">MAVLRLLLVAAICALGIADDSPPLPAIAFQDESSIESIDKETRKS</sequence>
<accession>A0A3P8DGJ3</accession>
<dbReference type="AlphaFoldDB" id="A0A183GN09"/>
<dbReference type="WBParaSite" id="HPBE_0002407901-mRNA-1">
    <property type="protein sequence ID" value="HPBE_0002407901-mRNA-1"/>
    <property type="gene ID" value="HPBE_0002407901"/>
</dbReference>
<evidence type="ECO:0000313" key="2">
    <source>
        <dbReference type="EMBL" id="VDP42710.1"/>
    </source>
</evidence>
<reference evidence="2 3" key="1">
    <citation type="submission" date="2018-11" db="EMBL/GenBank/DDBJ databases">
        <authorList>
            <consortium name="Pathogen Informatics"/>
        </authorList>
    </citation>
    <scope>NUCLEOTIDE SEQUENCE [LARGE SCALE GENOMIC DNA]</scope>
</reference>
<accession>A0A183GN09</accession>
<reference evidence="4" key="2">
    <citation type="submission" date="2019-09" db="UniProtKB">
        <authorList>
            <consortium name="WormBaseParasite"/>
        </authorList>
    </citation>
    <scope>IDENTIFICATION</scope>
</reference>
<dbReference type="Proteomes" id="UP000050761">
    <property type="component" value="Unassembled WGS sequence"/>
</dbReference>
<protein>
    <submittedName>
        <fullName evidence="4">RxLR effector protein</fullName>
    </submittedName>
</protein>
<proteinExistence type="predicted"/>
<dbReference type="EMBL" id="UZAH01035810">
    <property type="protein sequence ID" value="VDP42710.1"/>
    <property type="molecule type" value="Genomic_DNA"/>
</dbReference>
<gene>
    <name evidence="2" type="ORF">HPBE_LOCUS24078</name>
</gene>